<dbReference type="InterPro" id="IPR006680">
    <property type="entry name" value="Amidohydro-rel"/>
</dbReference>
<dbReference type="GO" id="GO:0016812">
    <property type="term" value="F:hydrolase activity, acting on carbon-nitrogen (but not peptide) bonds, in cyclic amides"/>
    <property type="evidence" value="ECO:0007669"/>
    <property type="project" value="TreeGrafter"/>
</dbReference>
<accession>A0A381TP30</accession>
<dbReference type="GO" id="GO:0005829">
    <property type="term" value="C:cytosol"/>
    <property type="evidence" value="ECO:0007669"/>
    <property type="project" value="TreeGrafter"/>
</dbReference>
<evidence type="ECO:0000259" key="3">
    <source>
        <dbReference type="Pfam" id="PF01979"/>
    </source>
</evidence>
<evidence type="ECO:0000256" key="2">
    <source>
        <dbReference type="ARBA" id="ARBA00008829"/>
    </source>
</evidence>
<evidence type="ECO:0000313" key="4">
    <source>
        <dbReference type="EMBL" id="SVA17815.1"/>
    </source>
</evidence>
<dbReference type="InterPro" id="IPR050378">
    <property type="entry name" value="Metallo-dep_Hydrolases_sf"/>
</dbReference>
<comment type="similarity">
    <text evidence="2">Belongs to the metallo-dependent hydrolases superfamily. Hydantoinase/dihydropyrimidinase family.</text>
</comment>
<dbReference type="EMBL" id="UINC01004920">
    <property type="protein sequence ID" value="SVA17815.1"/>
    <property type="molecule type" value="Genomic_DNA"/>
</dbReference>
<dbReference type="SUPFAM" id="SSF51556">
    <property type="entry name" value="Metallo-dependent hydrolases"/>
    <property type="match status" value="1"/>
</dbReference>
<dbReference type="AlphaFoldDB" id="A0A381TP30"/>
<dbReference type="SUPFAM" id="SSF51338">
    <property type="entry name" value="Composite domain of metallo-dependent hydrolases"/>
    <property type="match status" value="1"/>
</dbReference>
<feature type="domain" description="Amidohydrolase-related" evidence="3">
    <location>
        <begin position="55"/>
        <end position="434"/>
    </location>
</feature>
<dbReference type="Pfam" id="PF01979">
    <property type="entry name" value="Amidohydro_1"/>
    <property type="match status" value="1"/>
</dbReference>
<gene>
    <name evidence="4" type="ORF">METZ01_LOCUS70669</name>
</gene>
<dbReference type="Gene3D" id="3.20.20.140">
    <property type="entry name" value="Metal-dependent hydrolases"/>
    <property type="match status" value="1"/>
</dbReference>
<dbReference type="PANTHER" id="PTHR11647:SF1">
    <property type="entry name" value="COLLAPSIN RESPONSE MEDIATOR PROTEIN"/>
    <property type="match status" value="1"/>
</dbReference>
<organism evidence="4">
    <name type="scientific">marine metagenome</name>
    <dbReference type="NCBI Taxonomy" id="408172"/>
    <lineage>
        <taxon>unclassified sequences</taxon>
        <taxon>metagenomes</taxon>
        <taxon>ecological metagenomes</taxon>
    </lineage>
</organism>
<dbReference type="FunFam" id="3.20.20.140:FF:000174">
    <property type="entry name" value="Dihydropyrimidinase-related protein 2"/>
    <property type="match status" value="1"/>
</dbReference>
<dbReference type="InterPro" id="IPR011059">
    <property type="entry name" value="Metal-dep_hydrolase_composite"/>
</dbReference>
<dbReference type="Gene3D" id="2.30.40.10">
    <property type="entry name" value="Urease, subunit C, domain 1"/>
    <property type="match status" value="1"/>
</dbReference>
<dbReference type="PANTHER" id="PTHR11647">
    <property type="entry name" value="HYDRANTOINASE/DIHYDROPYRIMIDINASE FAMILY MEMBER"/>
    <property type="match status" value="1"/>
</dbReference>
<protein>
    <recommendedName>
        <fullName evidence="3">Amidohydrolase-related domain-containing protein</fullName>
    </recommendedName>
</protein>
<evidence type="ECO:0000256" key="1">
    <source>
        <dbReference type="ARBA" id="ARBA00001947"/>
    </source>
</evidence>
<proteinExistence type="inferred from homology"/>
<sequence>MAPTMSDILISGGLLVSGSSITKMDVAVLGEKIVEVAPHPSDIKAKRVIDASGLYVLPGLIDAHNHPINLDKMDSFTLSAAFGGITTVIPFMQNMRSRGIEGTTSETIDRFIEESNEISYLDFGVHAILFGDDDVEVEVPKLIDNGVISFKMFMTYPRRGMMMPDDRMLTAMSLAADAGGIAMVHAENGYCIDFLTDNFIDKGLTSREYYAKSQPRILEVEAANRAATYASVTNCPLYVVHLSAREVLEVLNKYREEGKHVFTETCPQYLDLTNETLMEHGAPAKIGPPLREREDNAAMWEGLQNNVIDTIASDFCGFSKAHKYSGGRSSGAMEAVGEIDENGSIFEASFGGNWTEQMLPVVYEEGVNQGRITMMRLVQVMCENPAKIFGLYPQKGSITVGSDADIVLFDPAMKHVLSAEAQHCKADFTMFEGKEILGKPVYSMQRGRTLIDRGEMKSEQGGALYLPGDVDMTASAPKGYKVN</sequence>
<comment type="cofactor">
    <cofactor evidence="1">
        <name>Zn(2+)</name>
        <dbReference type="ChEBI" id="CHEBI:29105"/>
    </cofactor>
</comment>
<dbReference type="InterPro" id="IPR032466">
    <property type="entry name" value="Metal_Hydrolase"/>
</dbReference>
<name>A0A381TP30_9ZZZZ</name>
<reference evidence="4" key="1">
    <citation type="submission" date="2018-05" db="EMBL/GenBank/DDBJ databases">
        <authorList>
            <person name="Lanie J.A."/>
            <person name="Ng W.-L."/>
            <person name="Kazmierczak K.M."/>
            <person name="Andrzejewski T.M."/>
            <person name="Davidsen T.M."/>
            <person name="Wayne K.J."/>
            <person name="Tettelin H."/>
            <person name="Glass J.I."/>
            <person name="Rusch D."/>
            <person name="Podicherti R."/>
            <person name="Tsui H.-C.T."/>
            <person name="Winkler M.E."/>
        </authorList>
    </citation>
    <scope>NUCLEOTIDE SEQUENCE</scope>
</reference>